<dbReference type="EMBL" id="JAIHNG010000118">
    <property type="protein sequence ID" value="KAI5958228.1"/>
    <property type="molecule type" value="Genomic_DNA"/>
</dbReference>
<keyword evidence="3" id="KW-1185">Reference proteome</keyword>
<protein>
    <submittedName>
        <fullName evidence="2">Uncharacterized protein</fullName>
    </submittedName>
</protein>
<dbReference type="GO" id="GO:0005743">
    <property type="term" value="C:mitochondrial inner membrane"/>
    <property type="evidence" value="ECO:0007669"/>
    <property type="project" value="TreeGrafter"/>
</dbReference>
<feature type="compositionally biased region" description="Low complexity" evidence="1">
    <location>
        <begin position="273"/>
        <end position="301"/>
    </location>
</feature>
<evidence type="ECO:0000313" key="2">
    <source>
        <dbReference type="EMBL" id="KAI5958228.1"/>
    </source>
</evidence>
<reference evidence="2 3" key="1">
    <citation type="journal article" date="2022" name="DNA Res.">
        <title>Genome analysis of five recently described species of the CUG-Ser clade uncovers Candida theae as a new hybrid lineage with pathogenic potential in the Candida parapsilosis species complex.</title>
        <authorList>
            <person name="Mixao V."/>
            <person name="Del Olmo V."/>
            <person name="Hegedusova E."/>
            <person name="Saus E."/>
            <person name="Pryszcz L."/>
            <person name="Cillingova A."/>
            <person name="Nosek J."/>
            <person name="Gabaldon T."/>
        </authorList>
    </citation>
    <scope>NUCLEOTIDE SEQUENCE [LARGE SCALE GENOMIC DNA]</scope>
    <source>
        <strain evidence="2 3">CBS 12239</strain>
    </source>
</reference>
<dbReference type="Pfam" id="PF04430">
    <property type="entry name" value="DUF498"/>
    <property type="match status" value="1"/>
</dbReference>
<evidence type="ECO:0000256" key="1">
    <source>
        <dbReference type="SAM" id="MobiDB-lite"/>
    </source>
</evidence>
<gene>
    <name evidence="2" type="ORF">KGF57_002583</name>
</gene>
<dbReference type="InterPro" id="IPR007523">
    <property type="entry name" value="NDUFAF3/AAMDC"/>
</dbReference>
<dbReference type="GeneID" id="76150642"/>
<accession>A0AAD5FYG7</accession>
<dbReference type="Pfam" id="PF17235">
    <property type="entry name" value="STD1"/>
    <property type="match status" value="1"/>
</dbReference>
<dbReference type="InterPro" id="IPR036748">
    <property type="entry name" value="MTH938-like_sf"/>
</dbReference>
<dbReference type="Proteomes" id="UP001204833">
    <property type="component" value="Unassembled WGS sequence"/>
</dbReference>
<comment type="caution">
    <text evidence="2">The sequence shown here is derived from an EMBL/GenBank/DDBJ whole genome shotgun (WGS) entry which is preliminary data.</text>
</comment>
<dbReference type="Gene3D" id="3.40.1230.10">
    <property type="entry name" value="MTH938-like"/>
    <property type="match status" value="1"/>
</dbReference>
<name>A0AAD5FYG7_9ASCO</name>
<sequence>MENYDVNKTKQNEAARGLITSCHIASFVDSTSIPTFDPTFDSINLQVKSLLYLFKRLRINKLSPLVKNGQLTYLDSNSSGANVDDADPTFTKLDRTYNVSKFEELLLDDEYRVLVDYIKNKFRSLCFLNEVPFDNSDNYSSPSDGFPPFLDYKKRKSKYFKFTLFPIEQPHTTESIARILSGSTVYSEHKVPSLKRYNIALTAITKAIGKPSIVKFTISQDEKTRIIRNYLTLLATHVQVMRLYDEYTKLHPLITTSTNTLEHSTLKLPLNDSPSAGSTSSSPTKVQPSTSLTKSSSSPTKLAKRAPQSSLTRKPSIPKLRLEELNNPVTNPPKHQYGEKVVFSSSSNAAVSHSDSGSGSATLSEDVEGEEILRLDLSSNPEQILKPSAKTQVSSNPADILTQNDILMHSTKPQNYIESIKSNGFHLSNNYFVTSPDSDGDLIGLCLLGSETFEVKLTNSHKSKSNSNGKSNGKSKRKEVNFTLNDHIVTFAPSILQIFSKIHPKPELLVIGLGKKTSRLLNPENRQWFSSLGIQLEVSDSTNAGQIYDLLSTERPGVTGALLLPPNL</sequence>
<dbReference type="InterPro" id="IPR035189">
    <property type="entry name" value="Std1/Mth1"/>
</dbReference>
<proteinExistence type="predicted"/>
<dbReference type="PANTHER" id="PTHR21192:SF2">
    <property type="entry name" value="NADH DEHYDROGENASE [UBIQUINONE] 1 ALPHA SUBCOMPLEX ASSEMBLY FACTOR 3"/>
    <property type="match status" value="1"/>
</dbReference>
<organism evidence="2 3">
    <name type="scientific">Candida theae</name>
    <dbReference type="NCBI Taxonomy" id="1198502"/>
    <lineage>
        <taxon>Eukaryota</taxon>
        <taxon>Fungi</taxon>
        <taxon>Dikarya</taxon>
        <taxon>Ascomycota</taxon>
        <taxon>Saccharomycotina</taxon>
        <taxon>Pichiomycetes</taxon>
        <taxon>Debaryomycetaceae</taxon>
        <taxon>Candida/Lodderomyces clade</taxon>
        <taxon>Candida</taxon>
    </lineage>
</organism>
<evidence type="ECO:0000313" key="3">
    <source>
        <dbReference type="Proteomes" id="UP001204833"/>
    </source>
</evidence>
<dbReference type="RefSeq" id="XP_051608819.1">
    <property type="nucleotide sequence ID" value="XM_051751912.1"/>
</dbReference>
<dbReference type="SUPFAM" id="SSF64076">
    <property type="entry name" value="MTH938-like"/>
    <property type="match status" value="1"/>
</dbReference>
<feature type="region of interest" description="Disordered" evidence="1">
    <location>
        <begin position="266"/>
        <end position="337"/>
    </location>
</feature>
<dbReference type="PANTHER" id="PTHR21192">
    <property type="entry name" value="NUCLEAR PROTEIN E3-3"/>
    <property type="match status" value="1"/>
</dbReference>
<dbReference type="AlphaFoldDB" id="A0AAD5FYG7"/>
<dbReference type="GO" id="GO:0032981">
    <property type="term" value="P:mitochondrial respiratory chain complex I assembly"/>
    <property type="evidence" value="ECO:0007669"/>
    <property type="project" value="TreeGrafter"/>
</dbReference>